<accession>A0ABN9YB16</accession>
<organism evidence="1 2">
    <name type="scientific">Prorocentrum cordatum</name>
    <dbReference type="NCBI Taxonomy" id="2364126"/>
    <lineage>
        <taxon>Eukaryota</taxon>
        <taxon>Sar</taxon>
        <taxon>Alveolata</taxon>
        <taxon>Dinophyceae</taxon>
        <taxon>Prorocentrales</taxon>
        <taxon>Prorocentraceae</taxon>
        <taxon>Prorocentrum</taxon>
    </lineage>
</organism>
<proteinExistence type="predicted"/>
<protein>
    <recommendedName>
        <fullName evidence="3">Subtilisin</fullName>
    </recommendedName>
</protein>
<sequence>MCISSSNREFPALQPPWLPRPCHCGSSTFGLIHFGHLPSVFSTRRPSAPCGMTSSTNRAVVILAIALVAVGAHGQSPDAAREFHVTFPLQDHVGNVLTPSLLEGLNLFTSDIAKHIQEHRRGG</sequence>
<evidence type="ECO:0000313" key="2">
    <source>
        <dbReference type="Proteomes" id="UP001189429"/>
    </source>
</evidence>
<gene>
    <name evidence="1" type="ORF">PCOR1329_LOCUS83039</name>
</gene>
<dbReference type="EMBL" id="CAUYUJ010021993">
    <property type="protein sequence ID" value="CAK0908338.1"/>
    <property type="molecule type" value="Genomic_DNA"/>
</dbReference>
<dbReference type="Proteomes" id="UP001189429">
    <property type="component" value="Unassembled WGS sequence"/>
</dbReference>
<evidence type="ECO:0000313" key="1">
    <source>
        <dbReference type="EMBL" id="CAK0908338.1"/>
    </source>
</evidence>
<evidence type="ECO:0008006" key="3">
    <source>
        <dbReference type="Google" id="ProtNLM"/>
    </source>
</evidence>
<comment type="caution">
    <text evidence="1">The sequence shown here is derived from an EMBL/GenBank/DDBJ whole genome shotgun (WGS) entry which is preliminary data.</text>
</comment>
<keyword evidence="2" id="KW-1185">Reference proteome</keyword>
<name>A0ABN9YB16_9DINO</name>
<reference evidence="1" key="1">
    <citation type="submission" date="2023-10" db="EMBL/GenBank/DDBJ databases">
        <authorList>
            <person name="Chen Y."/>
            <person name="Shah S."/>
            <person name="Dougan E. K."/>
            <person name="Thang M."/>
            <person name="Chan C."/>
        </authorList>
    </citation>
    <scope>NUCLEOTIDE SEQUENCE [LARGE SCALE GENOMIC DNA]</scope>
</reference>